<protein>
    <submittedName>
        <fullName evidence="2">Uncharacterized protein</fullName>
    </submittedName>
</protein>
<keyword evidence="3" id="KW-1185">Reference proteome</keyword>
<feature type="region of interest" description="Disordered" evidence="1">
    <location>
        <begin position="1"/>
        <end position="41"/>
    </location>
</feature>
<comment type="caution">
    <text evidence="2">The sequence shown here is derived from an EMBL/GenBank/DDBJ whole genome shotgun (WGS) entry which is preliminary data.</text>
</comment>
<proteinExistence type="predicted"/>
<reference evidence="2 3" key="1">
    <citation type="submission" date="2020-04" db="EMBL/GenBank/DDBJ databases">
        <title>Perkinsus chesapeaki whole genome sequence.</title>
        <authorList>
            <person name="Bogema D.R."/>
        </authorList>
    </citation>
    <scope>NUCLEOTIDE SEQUENCE [LARGE SCALE GENOMIC DNA]</scope>
    <source>
        <strain evidence="2">ATCC PRA-425</strain>
    </source>
</reference>
<feature type="compositionally biased region" description="Low complexity" evidence="1">
    <location>
        <begin position="98"/>
        <end position="110"/>
    </location>
</feature>
<evidence type="ECO:0000313" key="3">
    <source>
        <dbReference type="Proteomes" id="UP000591131"/>
    </source>
</evidence>
<feature type="region of interest" description="Disordered" evidence="1">
    <location>
        <begin position="62"/>
        <end position="202"/>
    </location>
</feature>
<accession>A0A7J6MYS9</accession>
<name>A0A7J6MYS9_PERCH</name>
<sequence>MSSSSSSGTTNGGRTSGTTGSAADRSASAPPFSGITVAGDNSEFSERASTLEHSFVHRQVRSVSTLERDSGHIAGGGFETSSPGGRRPWHRRAREMLAEAAARAAEAAVASEREKLQQRGSPPATSAAAVTAAALEQKLREQPVRGLRPVRPAPEVSSSSSTQREAAAAPFIKAGASASSTSKQPPSRSGAQEHPQQRVQVTRLREDALQLLIEKGYTPTGDPDGGMSKMTPEEIEGFIPI</sequence>
<gene>
    <name evidence="2" type="ORF">FOL47_004959</name>
</gene>
<feature type="compositionally biased region" description="Polar residues" evidence="1">
    <location>
        <begin position="177"/>
        <end position="190"/>
    </location>
</feature>
<dbReference type="AlphaFoldDB" id="A0A7J6MYS9"/>
<evidence type="ECO:0000256" key="1">
    <source>
        <dbReference type="SAM" id="MobiDB-lite"/>
    </source>
</evidence>
<dbReference type="Proteomes" id="UP000591131">
    <property type="component" value="Unassembled WGS sequence"/>
</dbReference>
<feature type="compositionally biased region" description="Low complexity" evidence="1">
    <location>
        <begin position="121"/>
        <end position="134"/>
    </location>
</feature>
<feature type="region of interest" description="Disordered" evidence="1">
    <location>
        <begin position="215"/>
        <end position="241"/>
    </location>
</feature>
<dbReference type="EMBL" id="JAAPAO010000028">
    <property type="protein sequence ID" value="KAF4676788.1"/>
    <property type="molecule type" value="Genomic_DNA"/>
</dbReference>
<evidence type="ECO:0000313" key="2">
    <source>
        <dbReference type="EMBL" id="KAF4676788.1"/>
    </source>
</evidence>
<organism evidence="2 3">
    <name type="scientific">Perkinsus chesapeaki</name>
    <name type="common">Clam parasite</name>
    <name type="synonym">Perkinsus andrewsi</name>
    <dbReference type="NCBI Taxonomy" id="330153"/>
    <lineage>
        <taxon>Eukaryota</taxon>
        <taxon>Sar</taxon>
        <taxon>Alveolata</taxon>
        <taxon>Perkinsozoa</taxon>
        <taxon>Perkinsea</taxon>
        <taxon>Perkinsida</taxon>
        <taxon>Perkinsidae</taxon>
        <taxon>Perkinsus</taxon>
    </lineage>
</organism>
<dbReference type="OrthoDB" id="10361522at2759"/>